<gene>
    <name evidence="4" type="ORF">BXY41_101300</name>
</gene>
<dbReference type="InterPro" id="IPR009057">
    <property type="entry name" value="Homeodomain-like_sf"/>
</dbReference>
<dbReference type="PROSITE" id="PS50977">
    <property type="entry name" value="HTH_TETR_2"/>
    <property type="match status" value="1"/>
</dbReference>
<accession>A0A2S6HYJ3</accession>
<dbReference type="Gene3D" id="1.10.357.10">
    <property type="entry name" value="Tetracycline Repressor, domain 2"/>
    <property type="match status" value="1"/>
</dbReference>
<name>A0A2S6HYJ3_9FIRM</name>
<dbReference type="RefSeq" id="WP_104433836.1">
    <property type="nucleotide sequence ID" value="NZ_PTJA01000001.1"/>
</dbReference>
<proteinExistence type="predicted"/>
<evidence type="ECO:0000256" key="1">
    <source>
        <dbReference type="ARBA" id="ARBA00023125"/>
    </source>
</evidence>
<dbReference type="AlphaFoldDB" id="A0A2S6HYJ3"/>
<protein>
    <submittedName>
        <fullName evidence="4">TetR family transcriptional regulator</fullName>
    </submittedName>
</protein>
<evidence type="ECO:0000313" key="5">
    <source>
        <dbReference type="Proteomes" id="UP000237749"/>
    </source>
</evidence>
<dbReference type="InterPro" id="IPR001647">
    <property type="entry name" value="HTH_TetR"/>
</dbReference>
<feature type="domain" description="HTH tetR-type" evidence="3">
    <location>
        <begin position="4"/>
        <end position="65"/>
    </location>
</feature>
<dbReference type="GO" id="GO:0003677">
    <property type="term" value="F:DNA binding"/>
    <property type="evidence" value="ECO:0007669"/>
    <property type="project" value="UniProtKB-UniRule"/>
</dbReference>
<dbReference type="OrthoDB" id="6430772at2"/>
<feature type="DNA-binding region" description="H-T-H motif" evidence="2">
    <location>
        <begin position="28"/>
        <end position="47"/>
    </location>
</feature>
<evidence type="ECO:0000256" key="2">
    <source>
        <dbReference type="PROSITE-ProRule" id="PRU00335"/>
    </source>
</evidence>
<keyword evidence="5" id="KW-1185">Reference proteome</keyword>
<organism evidence="4 5">
    <name type="scientific">Lacrimispora xylanisolvens</name>
    <dbReference type="NCBI Taxonomy" id="384636"/>
    <lineage>
        <taxon>Bacteria</taxon>
        <taxon>Bacillati</taxon>
        <taxon>Bacillota</taxon>
        <taxon>Clostridia</taxon>
        <taxon>Lachnospirales</taxon>
        <taxon>Lachnospiraceae</taxon>
        <taxon>Lacrimispora</taxon>
    </lineage>
</organism>
<evidence type="ECO:0000313" key="4">
    <source>
        <dbReference type="EMBL" id="PPK83237.1"/>
    </source>
</evidence>
<keyword evidence="1 2" id="KW-0238">DNA-binding</keyword>
<dbReference type="Proteomes" id="UP000237749">
    <property type="component" value="Unassembled WGS sequence"/>
</dbReference>
<comment type="caution">
    <text evidence="4">The sequence shown here is derived from an EMBL/GenBank/DDBJ whole genome shotgun (WGS) entry which is preliminary data.</text>
</comment>
<reference evidence="4 5" key="1">
    <citation type="submission" date="2018-02" db="EMBL/GenBank/DDBJ databases">
        <title>Genomic Encyclopedia of Archaeal and Bacterial Type Strains, Phase II (KMG-II): from individual species to whole genera.</title>
        <authorList>
            <person name="Goeker M."/>
        </authorList>
    </citation>
    <scope>NUCLEOTIDE SEQUENCE [LARGE SCALE GENOMIC DNA]</scope>
    <source>
        <strain evidence="4 5">DSM 3808</strain>
    </source>
</reference>
<dbReference type="SUPFAM" id="SSF46689">
    <property type="entry name" value="Homeodomain-like"/>
    <property type="match status" value="1"/>
</dbReference>
<sequence length="204" mass="24270">MKKSISKEQIIETALELLKDKSNIREINLREIARVLGCAHTNLYNYYPSFNDLLWEAHIEIGIKFIQQMNLILERIQDPKAKLYQFYYFLSEFYLDNKGWFRLAWLDYIDVVRPDKDKIVTEKTVSEMVELLRNIWIGIYSNELDRKSIRRVLHDVHCYIVGEVSSYINGRGIIHDKELLKQHIAETSVTFFTLYLKEECDIKA</sequence>
<evidence type="ECO:0000259" key="3">
    <source>
        <dbReference type="PROSITE" id="PS50977"/>
    </source>
</evidence>
<dbReference type="EMBL" id="PTJA01000001">
    <property type="protein sequence ID" value="PPK83237.1"/>
    <property type="molecule type" value="Genomic_DNA"/>
</dbReference>